<sequence>MALFRRDGNGEHGLGGRTSASWENQEVRSLTHNINDALDRDFMVMDENSQIVSGPPSFLCSILVGFGSPLLCREYIVCFGLLETKVQEMT</sequence>
<evidence type="ECO:0000313" key="3">
    <source>
        <dbReference type="Proteomes" id="UP001055439"/>
    </source>
</evidence>
<dbReference type="AlphaFoldDB" id="A0A9E7JKE9"/>
<evidence type="ECO:0000256" key="1">
    <source>
        <dbReference type="SAM" id="MobiDB-lite"/>
    </source>
</evidence>
<dbReference type="Proteomes" id="UP001055439">
    <property type="component" value="Chromosome 10"/>
</dbReference>
<name>A0A9E7JKE9_9LILI</name>
<protein>
    <submittedName>
        <fullName evidence="2">Uncharacterized protein</fullName>
    </submittedName>
</protein>
<evidence type="ECO:0000313" key="2">
    <source>
        <dbReference type="EMBL" id="URD83984.1"/>
    </source>
</evidence>
<dbReference type="EMBL" id="CP097503">
    <property type="protein sequence ID" value="URD83984.1"/>
    <property type="molecule type" value="Genomic_DNA"/>
</dbReference>
<accession>A0A9E7JKE9</accession>
<keyword evidence="3" id="KW-1185">Reference proteome</keyword>
<proteinExistence type="predicted"/>
<organism evidence="2 3">
    <name type="scientific">Musa troglodytarum</name>
    <name type="common">fe'i banana</name>
    <dbReference type="NCBI Taxonomy" id="320322"/>
    <lineage>
        <taxon>Eukaryota</taxon>
        <taxon>Viridiplantae</taxon>
        <taxon>Streptophyta</taxon>
        <taxon>Embryophyta</taxon>
        <taxon>Tracheophyta</taxon>
        <taxon>Spermatophyta</taxon>
        <taxon>Magnoliopsida</taxon>
        <taxon>Liliopsida</taxon>
        <taxon>Zingiberales</taxon>
        <taxon>Musaceae</taxon>
        <taxon>Musa</taxon>
    </lineage>
</organism>
<feature type="region of interest" description="Disordered" evidence="1">
    <location>
        <begin position="1"/>
        <end position="20"/>
    </location>
</feature>
<reference evidence="2" key="1">
    <citation type="submission" date="2022-05" db="EMBL/GenBank/DDBJ databases">
        <title>The Musa troglodytarum L. genome provides insights into the mechanism of non-climacteric behaviour and enrichment of carotenoids.</title>
        <authorList>
            <person name="Wang J."/>
        </authorList>
    </citation>
    <scope>NUCLEOTIDE SEQUENCE</scope>
    <source>
        <tissue evidence="2">Leaf</tissue>
    </source>
</reference>
<gene>
    <name evidence="2" type="ORF">MUK42_05473</name>
</gene>
<feature type="compositionally biased region" description="Basic and acidic residues" evidence="1">
    <location>
        <begin position="1"/>
        <end position="10"/>
    </location>
</feature>